<dbReference type="EMBL" id="FQYX01000045">
    <property type="protein sequence ID" value="SHJ85383.1"/>
    <property type="molecule type" value="Genomic_DNA"/>
</dbReference>
<gene>
    <name evidence="1" type="ORF">SAMN04487911_14514</name>
</gene>
<evidence type="ECO:0000313" key="2">
    <source>
        <dbReference type="Proteomes" id="UP000184231"/>
    </source>
</evidence>
<protein>
    <submittedName>
        <fullName evidence="1">Uncharacterized protein</fullName>
    </submittedName>
</protein>
<keyword evidence="2" id="KW-1185">Reference proteome</keyword>
<dbReference type="AlphaFoldDB" id="A0A1M6MQ11"/>
<organism evidence="1 2">
    <name type="scientific">Arenibacter nanhaiticus</name>
    <dbReference type="NCBI Taxonomy" id="558155"/>
    <lineage>
        <taxon>Bacteria</taxon>
        <taxon>Pseudomonadati</taxon>
        <taxon>Bacteroidota</taxon>
        <taxon>Flavobacteriia</taxon>
        <taxon>Flavobacteriales</taxon>
        <taxon>Flavobacteriaceae</taxon>
        <taxon>Arenibacter</taxon>
    </lineage>
</organism>
<sequence length="62" mass="7316">MLVYWSTTNVKFHYRTAQYETRTLGGVRGAVRFYLGADLSTRLCFRVLYYFGGKCYKMGKRN</sequence>
<reference evidence="1 2" key="1">
    <citation type="submission" date="2016-11" db="EMBL/GenBank/DDBJ databases">
        <authorList>
            <person name="Jaros S."/>
            <person name="Januszkiewicz K."/>
            <person name="Wedrychowicz H."/>
        </authorList>
    </citation>
    <scope>NUCLEOTIDE SEQUENCE [LARGE SCALE GENOMIC DNA]</scope>
    <source>
        <strain evidence="1 2">CGMCC 1.8863</strain>
    </source>
</reference>
<accession>A0A1M6MQ11</accession>
<proteinExistence type="predicted"/>
<dbReference type="Proteomes" id="UP000184231">
    <property type="component" value="Unassembled WGS sequence"/>
</dbReference>
<name>A0A1M6MQ11_9FLAO</name>
<evidence type="ECO:0000313" key="1">
    <source>
        <dbReference type="EMBL" id="SHJ85383.1"/>
    </source>
</evidence>